<feature type="domain" description="Polysaccharide biosynthesis protein CapD-like" evidence="3">
    <location>
        <begin position="289"/>
        <end position="581"/>
    </location>
</feature>
<feature type="transmembrane region" description="Helical" evidence="2">
    <location>
        <begin position="117"/>
        <end position="135"/>
    </location>
</feature>
<evidence type="ECO:0000256" key="1">
    <source>
        <dbReference type="ARBA" id="ARBA00007430"/>
    </source>
</evidence>
<organism evidence="4 5">
    <name type="scientific">Chelativorans composti</name>
    <dbReference type="NCBI Taxonomy" id="768533"/>
    <lineage>
        <taxon>Bacteria</taxon>
        <taxon>Pseudomonadati</taxon>
        <taxon>Pseudomonadota</taxon>
        <taxon>Alphaproteobacteria</taxon>
        <taxon>Hyphomicrobiales</taxon>
        <taxon>Phyllobacteriaceae</taxon>
        <taxon>Chelativorans</taxon>
    </lineage>
</organism>
<proteinExistence type="inferred from homology"/>
<keyword evidence="2" id="KW-1133">Transmembrane helix</keyword>
<dbReference type="PANTHER" id="PTHR43318:SF1">
    <property type="entry name" value="POLYSACCHARIDE BIOSYNTHESIS PROTEIN EPSC-RELATED"/>
    <property type="match status" value="1"/>
</dbReference>
<dbReference type="Pfam" id="PF02719">
    <property type="entry name" value="Polysacc_synt_2"/>
    <property type="match status" value="1"/>
</dbReference>
<dbReference type="InterPro" id="IPR036291">
    <property type="entry name" value="NAD(P)-bd_dom_sf"/>
</dbReference>
<gene>
    <name evidence="4" type="ORF">ACFSMZ_05410</name>
</gene>
<dbReference type="RefSeq" id="WP_345097912.1">
    <property type="nucleotide sequence ID" value="NZ_BAABGS010000010.1"/>
</dbReference>
<dbReference type="Pfam" id="PF13727">
    <property type="entry name" value="CoA_binding_3"/>
    <property type="match status" value="1"/>
</dbReference>
<feature type="transmembrane region" description="Helical" evidence="2">
    <location>
        <begin position="83"/>
        <end position="105"/>
    </location>
</feature>
<dbReference type="EMBL" id="JBHUIR010000019">
    <property type="protein sequence ID" value="MFD2259200.1"/>
    <property type="molecule type" value="Genomic_DNA"/>
</dbReference>
<feature type="transmembrane region" description="Helical" evidence="2">
    <location>
        <begin position="18"/>
        <end position="40"/>
    </location>
</feature>
<comment type="caution">
    <text evidence="4">The sequence shown here is derived from an EMBL/GenBank/DDBJ whole genome shotgun (WGS) entry which is preliminary data.</text>
</comment>
<dbReference type="InterPro" id="IPR051203">
    <property type="entry name" value="Polysaccharide_Synthase-Rel"/>
</dbReference>
<keyword evidence="2" id="KW-0472">Membrane</keyword>
<accession>A0ABW5DF84</accession>
<evidence type="ECO:0000256" key="2">
    <source>
        <dbReference type="SAM" id="Phobius"/>
    </source>
</evidence>
<comment type="similarity">
    <text evidence="1">Belongs to the polysaccharide synthase family.</text>
</comment>
<protein>
    <submittedName>
        <fullName evidence="4">Nucleoside-diphosphate sugar epimerase/dehydratase</fullName>
    </submittedName>
</protein>
<sequence>MTDVRKWLQTRSRRMKKLILLTGDALILMLVIWAGFCFRFDRFYIPNFEQTLFILAGPAIALPVFASLGVYRTILRYFGAYSIWTLLKAVTVSTMVWVSLVYITLSFGPGGIPRTIAVVYWLGSFAALVATRFLARRILEEPHPLTQNAKRVLIYGSGEHAVELANALHATSEFQVVAFVSDDPSLENMDVLGIRIYPMEQLQDLVQQLGVEEVIIASPSASVRAQRDLVAKVGRLPVKIRVLPPLADLAAGKFLVSYIRDIDIDDLLGRPPVPAIPDLLREPVQGRVLMITGAAGSIGSALCRQVAQLKPAKLVLLDFNELGLYQIERELRPYGDFELVPVLGSICEPELLRSVIATHRVDTILHCAAYKHVPMVEANLVEGARNNVLGSFHLARQACEGNVERFILISSDKAVRPTSVMGATKRWAELITRYYGDLATRADPNRVFSCVRFGNVIGSSGSVVPLFKEQIARGGPITLTDEGMTRYFMSIREAAELIIQASALSRSGDILVLDMSEPVRIRDLAEDMIMLAGLTVRDERNPDGDIEIVTIGPHPAEKLAEELFYNPNSIERTRHPKILRSSPAHMPADDVPVMIQHLQDAIDRYDADAIRTILFQLLERRDLPRLMETVAWGQAKERFSA</sequence>
<evidence type="ECO:0000313" key="4">
    <source>
        <dbReference type="EMBL" id="MFD2259200.1"/>
    </source>
</evidence>
<keyword evidence="5" id="KW-1185">Reference proteome</keyword>
<feature type="transmembrane region" description="Helical" evidence="2">
    <location>
        <begin position="52"/>
        <end position="71"/>
    </location>
</feature>
<dbReference type="Proteomes" id="UP001597373">
    <property type="component" value="Unassembled WGS sequence"/>
</dbReference>
<name>A0ABW5DF84_9HYPH</name>
<reference evidence="5" key="1">
    <citation type="journal article" date="2019" name="Int. J. Syst. Evol. Microbiol.">
        <title>The Global Catalogue of Microorganisms (GCM) 10K type strain sequencing project: providing services to taxonomists for standard genome sequencing and annotation.</title>
        <authorList>
            <consortium name="The Broad Institute Genomics Platform"/>
            <consortium name="The Broad Institute Genome Sequencing Center for Infectious Disease"/>
            <person name="Wu L."/>
            <person name="Ma J."/>
        </authorList>
    </citation>
    <scope>NUCLEOTIDE SEQUENCE [LARGE SCALE GENOMIC DNA]</scope>
    <source>
        <strain evidence="5">KCTC 23707</strain>
    </source>
</reference>
<evidence type="ECO:0000313" key="5">
    <source>
        <dbReference type="Proteomes" id="UP001597373"/>
    </source>
</evidence>
<keyword evidence="2" id="KW-0812">Transmembrane</keyword>
<dbReference type="CDD" id="cd05237">
    <property type="entry name" value="UDP_invert_4-6DH_SDR_e"/>
    <property type="match status" value="1"/>
</dbReference>
<dbReference type="PANTHER" id="PTHR43318">
    <property type="entry name" value="UDP-N-ACETYLGLUCOSAMINE 4,6-DEHYDRATASE"/>
    <property type="match status" value="1"/>
</dbReference>
<dbReference type="Gene3D" id="3.40.50.720">
    <property type="entry name" value="NAD(P)-binding Rossmann-like Domain"/>
    <property type="match status" value="2"/>
</dbReference>
<dbReference type="InterPro" id="IPR003869">
    <property type="entry name" value="Polysac_CapD-like"/>
</dbReference>
<evidence type="ECO:0000259" key="3">
    <source>
        <dbReference type="Pfam" id="PF02719"/>
    </source>
</evidence>
<dbReference type="SUPFAM" id="SSF51735">
    <property type="entry name" value="NAD(P)-binding Rossmann-fold domains"/>
    <property type="match status" value="2"/>
</dbReference>